<feature type="binding site" evidence="2">
    <location>
        <position position="344"/>
    </location>
    <ligand>
        <name>L-tryptophan</name>
        <dbReference type="ChEBI" id="CHEBI:57912"/>
    </ligand>
</feature>
<gene>
    <name evidence="3" type="ORF">FKG94_22380</name>
</gene>
<keyword evidence="2" id="KW-0285">Flavoprotein</keyword>
<reference evidence="3 4" key="1">
    <citation type="submission" date="2019-06" db="EMBL/GenBank/DDBJ databases">
        <title>Whole genome sequence for Cellvibrionaceae sp. R142.</title>
        <authorList>
            <person name="Wang G."/>
        </authorList>
    </citation>
    <scope>NUCLEOTIDE SEQUENCE [LARGE SCALE GENOMIC DNA]</scope>
    <source>
        <strain evidence="3 4">R142</strain>
    </source>
</reference>
<dbReference type="InterPro" id="IPR050816">
    <property type="entry name" value="Flavin-dep_Halogenase_NPB"/>
</dbReference>
<dbReference type="Proteomes" id="UP000319732">
    <property type="component" value="Unassembled WGS sequence"/>
</dbReference>
<name>A0A545SY65_9GAMM</name>
<dbReference type="InterPro" id="IPR036188">
    <property type="entry name" value="FAD/NAD-bd_sf"/>
</dbReference>
<dbReference type="GO" id="GO:0004497">
    <property type="term" value="F:monooxygenase activity"/>
    <property type="evidence" value="ECO:0007669"/>
    <property type="project" value="InterPro"/>
</dbReference>
<dbReference type="InterPro" id="IPR033856">
    <property type="entry name" value="Trp_halogen"/>
</dbReference>
<dbReference type="Gene3D" id="3.50.50.60">
    <property type="entry name" value="FAD/NAD(P)-binding domain"/>
    <property type="match status" value="1"/>
</dbReference>
<dbReference type="AlphaFoldDB" id="A0A545SY65"/>
<sequence>MPDPVEKIVIVGGGTAGWLTAAIVAAHHQSKQPGGLQVTLVESSDIPTIGVGEGTWPTLKNTMQQIGIKESEFFNSCHAAFKQGGKFVDWVHGNGDFYYHPFTVPLGYGRLDLAPYIEDIANYAPDANFQHHVCEAGLAPRTMAESEFKGPCNYAYHLDAGAFADLLKRHCKANLGVEHIVDTVQEVKLAADGGIGSVVLAGRGALTADLYVDCTGFASLLLGDKLAVPFVNTDDVLFNDTALAMQVPYATDDSPLACNTIATGQRAGWIWDIGLTHRRGVGYVYSSDYISDDEAESDLRRYLGAAAEGLNARKIRFSSGHRAQYWKKNCVAVGLAAGFVEPLEATAIMLVEISARYIAENLPPDNGVMPITAKRFNAQMEYRWRRIIDFLKLHYMLSQRPEPYWRAHRREETIPESLREDLALWAHRGPTREDFDSAVELFPAASYQYVIYGMGFKPDFTRQTYLYRRQQEAEKIIQRNRQLTEQMLQTLPPHREYIEQWLATANK</sequence>
<comment type="caution">
    <text evidence="3">The sequence shown here is derived from an EMBL/GenBank/DDBJ whole genome shotgun (WGS) entry which is preliminary data.</text>
</comment>
<evidence type="ECO:0000256" key="1">
    <source>
        <dbReference type="PIRSR" id="PIRSR011396-1"/>
    </source>
</evidence>
<evidence type="ECO:0000313" key="4">
    <source>
        <dbReference type="Proteomes" id="UP000319732"/>
    </source>
</evidence>
<feature type="active site" evidence="1">
    <location>
        <position position="82"/>
    </location>
</feature>
<dbReference type="PIRSF" id="PIRSF011396">
    <property type="entry name" value="Trp_halogenase"/>
    <property type="match status" value="1"/>
</dbReference>
<dbReference type="RefSeq" id="WP_142929181.1">
    <property type="nucleotide sequence ID" value="NZ_ML660104.1"/>
</dbReference>
<dbReference type="PANTHER" id="PTHR43747">
    <property type="entry name" value="FAD-BINDING PROTEIN"/>
    <property type="match status" value="1"/>
</dbReference>
<evidence type="ECO:0000313" key="3">
    <source>
        <dbReference type="EMBL" id="TQV69903.1"/>
    </source>
</evidence>
<organism evidence="3 4">
    <name type="scientific">Exilibacterium tricleocarpae</name>
    <dbReference type="NCBI Taxonomy" id="2591008"/>
    <lineage>
        <taxon>Bacteria</taxon>
        <taxon>Pseudomonadati</taxon>
        <taxon>Pseudomonadota</taxon>
        <taxon>Gammaproteobacteria</taxon>
        <taxon>Cellvibrionales</taxon>
        <taxon>Cellvibrionaceae</taxon>
        <taxon>Exilibacterium</taxon>
    </lineage>
</organism>
<dbReference type="EMBL" id="VHSG01000026">
    <property type="protein sequence ID" value="TQV69903.1"/>
    <property type="molecule type" value="Genomic_DNA"/>
</dbReference>
<proteinExistence type="predicted"/>
<feature type="binding site" evidence="2">
    <location>
        <begin position="13"/>
        <end position="16"/>
    </location>
    <ligand>
        <name>FAD</name>
        <dbReference type="ChEBI" id="CHEBI:57692"/>
    </ligand>
</feature>
<keyword evidence="2" id="KW-0547">Nucleotide-binding</keyword>
<dbReference type="PANTHER" id="PTHR43747:SF4">
    <property type="entry name" value="FLAVIN-DEPENDENT TRYPTOPHAN HALOGENASE"/>
    <property type="match status" value="1"/>
</dbReference>
<dbReference type="InterPro" id="IPR006905">
    <property type="entry name" value="Flavin_halogenase"/>
</dbReference>
<accession>A0A545SY65</accession>
<feature type="binding site" evidence="2">
    <location>
        <position position="184"/>
    </location>
    <ligand>
        <name>FAD</name>
        <dbReference type="ChEBI" id="CHEBI:57692"/>
    </ligand>
</feature>
<keyword evidence="4" id="KW-1185">Reference proteome</keyword>
<dbReference type="Pfam" id="PF04820">
    <property type="entry name" value="Trp_halogenase"/>
    <property type="match status" value="1"/>
</dbReference>
<evidence type="ECO:0000256" key="2">
    <source>
        <dbReference type="PIRSR" id="PIRSR011396-2"/>
    </source>
</evidence>
<protein>
    <submittedName>
        <fullName evidence="3">Tryptophan 7-halogenase</fullName>
    </submittedName>
</protein>
<feature type="binding site" evidence="2">
    <location>
        <position position="82"/>
    </location>
    <ligand>
        <name>7-chloro-L-tryptophan</name>
        <dbReference type="ChEBI" id="CHEBI:58713"/>
    </ligand>
</feature>
<dbReference type="GO" id="GO:0000166">
    <property type="term" value="F:nucleotide binding"/>
    <property type="evidence" value="ECO:0007669"/>
    <property type="project" value="UniProtKB-KW"/>
</dbReference>
<dbReference type="OrthoDB" id="6278312at2"/>
<feature type="binding site" evidence="2">
    <location>
        <position position="348"/>
    </location>
    <ligand>
        <name>FAD</name>
        <dbReference type="ChEBI" id="CHEBI:57692"/>
    </ligand>
</feature>
<feature type="binding site" evidence="2">
    <location>
        <position position="335"/>
    </location>
    <ligand>
        <name>FAD</name>
        <dbReference type="ChEBI" id="CHEBI:57692"/>
    </ligand>
</feature>
<keyword evidence="2" id="KW-0274">FAD</keyword>
<dbReference type="SUPFAM" id="SSF51905">
    <property type="entry name" value="FAD/NAD(P)-binding domain"/>
    <property type="match status" value="1"/>
</dbReference>